<evidence type="ECO:0000313" key="1">
    <source>
        <dbReference type="EMBL" id="GHC49846.1"/>
    </source>
</evidence>
<dbReference type="AlphaFoldDB" id="A0A918WIP3"/>
<organism evidence="1 2">
    <name type="scientific">Roseibacillus persicicus</name>
    <dbReference type="NCBI Taxonomy" id="454148"/>
    <lineage>
        <taxon>Bacteria</taxon>
        <taxon>Pseudomonadati</taxon>
        <taxon>Verrucomicrobiota</taxon>
        <taxon>Verrucomicrobiia</taxon>
        <taxon>Verrucomicrobiales</taxon>
        <taxon>Verrucomicrobiaceae</taxon>
        <taxon>Roseibacillus</taxon>
    </lineage>
</organism>
<evidence type="ECO:0008006" key="3">
    <source>
        <dbReference type="Google" id="ProtNLM"/>
    </source>
</evidence>
<reference evidence="1" key="1">
    <citation type="journal article" date="2014" name="Int. J. Syst. Evol. Microbiol.">
        <title>Complete genome sequence of Corynebacterium casei LMG S-19264T (=DSM 44701T), isolated from a smear-ripened cheese.</title>
        <authorList>
            <consortium name="US DOE Joint Genome Institute (JGI-PGF)"/>
            <person name="Walter F."/>
            <person name="Albersmeier A."/>
            <person name="Kalinowski J."/>
            <person name="Ruckert C."/>
        </authorList>
    </citation>
    <scope>NUCLEOTIDE SEQUENCE</scope>
    <source>
        <strain evidence="1">KCTC 12988</strain>
    </source>
</reference>
<name>A0A918WIP3_9BACT</name>
<evidence type="ECO:0000313" key="2">
    <source>
        <dbReference type="Proteomes" id="UP000644507"/>
    </source>
</evidence>
<dbReference type="RefSeq" id="WP_229809434.1">
    <property type="nucleotide sequence ID" value="NZ_BMXI01000005.1"/>
</dbReference>
<gene>
    <name evidence="1" type="ORF">GCM10007100_14720</name>
</gene>
<proteinExistence type="predicted"/>
<accession>A0A918WIP3</accession>
<dbReference type="Proteomes" id="UP000644507">
    <property type="component" value="Unassembled WGS sequence"/>
</dbReference>
<comment type="caution">
    <text evidence="1">The sequence shown here is derived from an EMBL/GenBank/DDBJ whole genome shotgun (WGS) entry which is preliminary data.</text>
</comment>
<keyword evidence="2" id="KW-1185">Reference proteome</keyword>
<protein>
    <recommendedName>
        <fullName evidence="3">Peptidase C39-like domain-containing protein</fullName>
    </recommendedName>
</protein>
<sequence length="482" mass="54159">MRLTLIFFTITTLLLPGALNNDWRRLAAGDGRGVNARAVALLGEGRVLLENEAGEQFETPLEVLSSEDRSWFLEWEADWKKRAAVGKKLNAVIGQPVFLDSWRLWDEKAEVVAKRLAWRPESKTPFSSSFRRYTGSDYRFLGARPYSVAAYGDDRGLLARMSLVFANKGDSFSAAGMAEDHFKEGESDTTMKKFAQMLKHDVAAVTDSLTSVLGEGEVQYFGEGNDRRRVVRWDWNGHAFILSEEDEEYVGLLIVSIEEAENRGRTDRIPDSEIKERLANNVVHEKNGDVHIKNIPMVNQGPKGYCVPATFERAMRYQGVPADMYLLAVAGGTAPGGGTNTQRLFEEVESIVRRKGRRPDDVKINPLRMRTVQRYIDEGVPIMWQMCSLSEYNAIANRRTQARKSVTDWAAYAAQIAEEAEANAKTMENVKANFHVCMIIGYNEATQELAVSDSWGARYEIRWIHIDEAAAVGNGKGFAIKR</sequence>
<dbReference type="EMBL" id="BMXI01000005">
    <property type="protein sequence ID" value="GHC49846.1"/>
    <property type="molecule type" value="Genomic_DNA"/>
</dbReference>
<reference evidence="1" key="2">
    <citation type="submission" date="2020-09" db="EMBL/GenBank/DDBJ databases">
        <authorList>
            <person name="Sun Q."/>
            <person name="Kim S."/>
        </authorList>
    </citation>
    <scope>NUCLEOTIDE SEQUENCE</scope>
    <source>
        <strain evidence="1">KCTC 12988</strain>
    </source>
</reference>